<comment type="caution">
    <text evidence="1">The sequence shown here is derived from an EMBL/GenBank/DDBJ whole genome shotgun (WGS) entry which is preliminary data.</text>
</comment>
<evidence type="ECO:0000313" key="1">
    <source>
        <dbReference type="EMBL" id="MEW9304510.1"/>
    </source>
</evidence>
<organism evidence="1 2">
    <name type="scientific">Labrys neptuniae</name>
    <dbReference type="NCBI Taxonomy" id="376174"/>
    <lineage>
        <taxon>Bacteria</taxon>
        <taxon>Pseudomonadati</taxon>
        <taxon>Pseudomonadota</taxon>
        <taxon>Alphaproteobacteria</taxon>
        <taxon>Hyphomicrobiales</taxon>
        <taxon>Xanthobacteraceae</taxon>
        <taxon>Labrys</taxon>
    </lineage>
</organism>
<evidence type="ECO:0000313" key="2">
    <source>
        <dbReference type="Proteomes" id="UP001555786"/>
    </source>
</evidence>
<sequence length="74" mass="8118">MHDGGARFAIHLMCTNCLRRKVQTLSVPAVEDAPTCVEELVESQALAQMRFVCHGCESVIGEIVAIKQLYSELA</sequence>
<dbReference type="EMBL" id="JBFNQD010000001">
    <property type="protein sequence ID" value="MEW9304510.1"/>
    <property type="molecule type" value="Genomic_DNA"/>
</dbReference>
<keyword evidence="2" id="KW-1185">Reference proteome</keyword>
<dbReference type="Proteomes" id="UP001555786">
    <property type="component" value="Unassembled WGS sequence"/>
</dbReference>
<reference evidence="1 2" key="1">
    <citation type="submission" date="2024-07" db="EMBL/GenBank/DDBJ databases">
        <title>Description of Labrys sedimenti sp. nov., isolated from a diclofenac-degrading enrichment culture.</title>
        <authorList>
            <person name="Tancsics A."/>
            <person name="Csepanyi A."/>
        </authorList>
    </citation>
    <scope>NUCLEOTIDE SEQUENCE [LARGE SCALE GENOMIC DNA]</scope>
    <source>
        <strain evidence="1 2">LMG 23578</strain>
    </source>
</reference>
<dbReference type="RefSeq" id="WP_367622870.1">
    <property type="nucleotide sequence ID" value="NZ_JBFNQD010000001.1"/>
</dbReference>
<protein>
    <submittedName>
        <fullName evidence="1">Uncharacterized protein</fullName>
    </submittedName>
</protein>
<name>A0ABV3PFX0_9HYPH</name>
<proteinExistence type="predicted"/>
<gene>
    <name evidence="1" type="ORF">ABXS05_03105</name>
</gene>
<accession>A0ABV3PFX0</accession>